<feature type="region of interest" description="Disordered" evidence="1">
    <location>
        <begin position="19"/>
        <end position="70"/>
    </location>
</feature>
<dbReference type="Proteomes" id="UP000246464">
    <property type="component" value="Chromosome 4"/>
</dbReference>
<evidence type="ECO:0000313" key="2">
    <source>
        <dbReference type="EMBL" id="AWP00716.1"/>
    </source>
</evidence>
<accession>A0A2U9BA70</accession>
<evidence type="ECO:0000256" key="1">
    <source>
        <dbReference type="SAM" id="MobiDB-lite"/>
    </source>
</evidence>
<keyword evidence="3" id="KW-1185">Reference proteome</keyword>
<feature type="compositionally biased region" description="Basic and acidic residues" evidence="1">
    <location>
        <begin position="60"/>
        <end position="70"/>
    </location>
</feature>
<proteinExistence type="predicted"/>
<dbReference type="AlphaFoldDB" id="A0A2U9BA70"/>
<reference evidence="2 3" key="1">
    <citation type="submission" date="2017-12" db="EMBL/GenBank/DDBJ databases">
        <title>Integrating genomic resources of turbot (Scophthalmus maximus) in depth evaluation of genetic and physical mapping variation across individuals.</title>
        <authorList>
            <person name="Martinez P."/>
        </authorList>
    </citation>
    <scope>NUCLEOTIDE SEQUENCE [LARGE SCALE GENOMIC DNA]</scope>
</reference>
<dbReference type="EMBL" id="CP026246">
    <property type="protein sequence ID" value="AWP00716.1"/>
    <property type="molecule type" value="Genomic_DNA"/>
</dbReference>
<gene>
    <name evidence="2" type="ORF">SMAX5B_017008</name>
</gene>
<sequence>MRFPRCVSLERLSPARCAHEPHDKVSAAQTASLPARSAEQIRGQTNERMSSLVYSSVQKSVERKNNPTFR</sequence>
<organism evidence="2 3">
    <name type="scientific">Scophthalmus maximus</name>
    <name type="common">Turbot</name>
    <name type="synonym">Psetta maxima</name>
    <dbReference type="NCBI Taxonomy" id="52904"/>
    <lineage>
        <taxon>Eukaryota</taxon>
        <taxon>Metazoa</taxon>
        <taxon>Chordata</taxon>
        <taxon>Craniata</taxon>
        <taxon>Vertebrata</taxon>
        <taxon>Euteleostomi</taxon>
        <taxon>Actinopterygii</taxon>
        <taxon>Neopterygii</taxon>
        <taxon>Teleostei</taxon>
        <taxon>Neoteleostei</taxon>
        <taxon>Acanthomorphata</taxon>
        <taxon>Carangaria</taxon>
        <taxon>Pleuronectiformes</taxon>
        <taxon>Pleuronectoidei</taxon>
        <taxon>Scophthalmidae</taxon>
        <taxon>Scophthalmus</taxon>
    </lineage>
</organism>
<evidence type="ECO:0000313" key="3">
    <source>
        <dbReference type="Proteomes" id="UP000246464"/>
    </source>
</evidence>
<feature type="compositionally biased region" description="Polar residues" evidence="1">
    <location>
        <begin position="42"/>
        <end position="59"/>
    </location>
</feature>
<protein>
    <submittedName>
        <fullName evidence="2">Uncharacterized protein</fullName>
    </submittedName>
</protein>
<name>A0A2U9BA70_SCOMX</name>